<name>A0A9D2M0A9_9FIRM</name>
<protein>
    <submittedName>
        <fullName evidence="2">Helix-turn-helix transcriptional regulator</fullName>
    </submittedName>
</protein>
<reference evidence="2" key="1">
    <citation type="journal article" date="2021" name="PeerJ">
        <title>Extensive microbial diversity within the chicken gut microbiome revealed by metagenomics and culture.</title>
        <authorList>
            <person name="Gilroy R."/>
            <person name="Ravi A."/>
            <person name="Getino M."/>
            <person name="Pursley I."/>
            <person name="Horton D.L."/>
            <person name="Alikhan N.F."/>
            <person name="Baker D."/>
            <person name="Gharbi K."/>
            <person name="Hall N."/>
            <person name="Watson M."/>
            <person name="Adriaenssens E.M."/>
            <person name="Foster-Nyarko E."/>
            <person name="Jarju S."/>
            <person name="Secka A."/>
            <person name="Antonio M."/>
            <person name="Oren A."/>
            <person name="Chaudhuri R.R."/>
            <person name="La Ragione R."/>
            <person name="Hildebrand F."/>
            <person name="Pallen M.J."/>
        </authorList>
    </citation>
    <scope>NUCLEOTIDE SEQUENCE</scope>
    <source>
        <strain evidence="2">ChiBcolR8-3208</strain>
    </source>
</reference>
<comment type="caution">
    <text evidence="2">The sequence shown here is derived from an EMBL/GenBank/DDBJ whole genome shotgun (WGS) entry which is preliminary data.</text>
</comment>
<evidence type="ECO:0000313" key="2">
    <source>
        <dbReference type="EMBL" id="HJB38578.1"/>
    </source>
</evidence>
<evidence type="ECO:0000313" key="3">
    <source>
        <dbReference type="Proteomes" id="UP000824214"/>
    </source>
</evidence>
<dbReference type="GO" id="GO:0006355">
    <property type="term" value="P:regulation of DNA-templated transcription"/>
    <property type="evidence" value="ECO:0007669"/>
    <property type="project" value="InterPro"/>
</dbReference>
<evidence type="ECO:0000259" key="1">
    <source>
        <dbReference type="Pfam" id="PF00196"/>
    </source>
</evidence>
<organism evidence="2 3">
    <name type="scientific">Candidatus Acutalibacter ornithocaccae</name>
    <dbReference type="NCBI Taxonomy" id="2838416"/>
    <lineage>
        <taxon>Bacteria</taxon>
        <taxon>Bacillati</taxon>
        <taxon>Bacillota</taxon>
        <taxon>Clostridia</taxon>
        <taxon>Eubacteriales</taxon>
        <taxon>Acutalibacteraceae</taxon>
        <taxon>Acutalibacter</taxon>
    </lineage>
</organism>
<dbReference type="Pfam" id="PF00196">
    <property type="entry name" value="GerE"/>
    <property type="match status" value="1"/>
</dbReference>
<feature type="domain" description="HTH luxR-type" evidence="1">
    <location>
        <begin position="96"/>
        <end position="134"/>
    </location>
</feature>
<dbReference type="SUPFAM" id="SSF46894">
    <property type="entry name" value="C-terminal effector domain of the bipartite response regulators"/>
    <property type="match status" value="1"/>
</dbReference>
<dbReference type="PRINTS" id="PR00038">
    <property type="entry name" value="HTHLUXR"/>
</dbReference>
<dbReference type="GO" id="GO:0003677">
    <property type="term" value="F:DNA binding"/>
    <property type="evidence" value="ECO:0007669"/>
    <property type="project" value="InterPro"/>
</dbReference>
<gene>
    <name evidence="2" type="ORF">H9942_11020</name>
</gene>
<reference evidence="2" key="2">
    <citation type="submission" date="2021-04" db="EMBL/GenBank/DDBJ databases">
        <authorList>
            <person name="Gilroy R."/>
        </authorList>
    </citation>
    <scope>NUCLEOTIDE SEQUENCE</scope>
    <source>
        <strain evidence="2">ChiBcolR8-3208</strain>
    </source>
</reference>
<dbReference type="Proteomes" id="UP000824214">
    <property type="component" value="Unassembled WGS sequence"/>
</dbReference>
<sequence length="138" mass="16271">MGKSYTELRKEFEQEWDKNLKLYIKAGMSPEFIAAMREFDEEVFRKERSFQDKTPSRIEYWDDPRLDNPVEYFSRLTKDLDTQLENISPGLSQRATLRDKEILLLAAAGFTQCEIAVNLHISQSTVSYHLDKLKKLFK</sequence>
<dbReference type="Gene3D" id="1.10.10.10">
    <property type="entry name" value="Winged helix-like DNA-binding domain superfamily/Winged helix DNA-binding domain"/>
    <property type="match status" value="1"/>
</dbReference>
<dbReference type="AlphaFoldDB" id="A0A9D2M0A9"/>
<accession>A0A9D2M0A9</accession>
<dbReference type="InterPro" id="IPR016032">
    <property type="entry name" value="Sig_transdc_resp-reg_C-effctor"/>
</dbReference>
<dbReference type="InterPro" id="IPR000792">
    <property type="entry name" value="Tscrpt_reg_LuxR_C"/>
</dbReference>
<dbReference type="InterPro" id="IPR036388">
    <property type="entry name" value="WH-like_DNA-bd_sf"/>
</dbReference>
<dbReference type="EMBL" id="DWXZ01000233">
    <property type="protein sequence ID" value="HJB38578.1"/>
    <property type="molecule type" value="Genomic_DNA"/>
</dbReference>
<proteinExistence type="predicted"/>